<evidence type="ECO:0000259" key="4">
    <source>
        <dbReference type="Pfam" id="PF03446"/>
    </source>
</evidence>
<feature type="domain" description="6-phosphogluconate dehydrogenase NADP-binding" evidence="4">
    <location>
        <begin position="6"/>
        <end position="160"/>
    </location>
</feature>
<keyword evidence="7" id="KW-1185">Reference proteome</keyword>
<dbReference type="EMBL" id="BAAAUX010000014">
    <property type="protein sequence ID" value="GAA2794118.1"/>
    <property type="molecule type" value="Genomic_DNA"/>
</dbReference>
<comment type="similarity">
    <text evidence="1">Belongs to the HIBADH-related family.</text>
</comment>
<dbReference type="PIRSF" id="PIRSF000103">
    <property type="entry name" value="HIBADH"/>
    <property type="match status" value="1"/>
</dbReference>
<dbReference type="Pfam" id="PF03446">
    <property type="entry name" value="NAD_binding_2"/>
    <property type="match status" value="1"/>
</dbReference>
<reference evidence="6 7" key="1">
    <citation type="journal article" date="2019" name="Int. J. Syst. Evol. Microbiol.">
        <title>The Global Catalogue of Microorganisms (GCM) 10K type strain sequencing project: providing services to taxonomists for standard genome sequencing and annotation.</title>
        <authorList>
            <consortium name="The Broad Institute Genomics Platform"/>
            <consortium name="The Broad Institute Genome Sequencing Center for Infectious Disease"/>
            <person name="Wu L."/>
            <person name="Ma J."/>
        </authorList>
    </citation>
    <scope>NUCLEOTIDE SEQUENCE [LARGE SCALE GENOMIC DNA]</scope>
    <source>
        <strain evidence="6 7">JCM 9383</strain>
    </source>
</reference>
<evidence type="ECO:0000256" key="1">
    <source>
        <dbReference type="ARBA" id="ARBA00009080"/>
    </source>
</evidence>
<dbReference type="InterPro" id="IPR015815">
    <property type="entry name" value="HIBADH-related"/>
</dbReference>
<organism evidence="6 7">
    <name type="scientific">Saccharopolyspora taberi</name>
    <dbReference type="NCBI Taxonomy" id="60895"/>
    <lineage>
        <taxon>Bacteria</taxon>
        <taxon>Bacillati</taxon>
        <taxon>Actinomycetota</taxon>
        <taxon>Actinomycetes</taxon>
        <taxon>Pseudonocardiales</taxon>
        <taxon>Pseudonocardiaceae</taxon>
        <taxon>Saccharopolyspora</taxon>
    </lineage>
</organism>
<dbReference type="PANTHER" id="PTHR43580">
    <property type="entry name" value="OXIDOREDUCTASE GLYR1-RELATED"/>
    <property type="match status" value="1"/>
</dbReference>
<keyword evidence="2" id="KW-0560">Oxidoreductase</keyword>
<proteinExistence type="inferred from homology"/>
<dbReference type="SUPFAM" id="SSF51735">
    <property type="entry name" value="NAD(P)-binding Rossmann-fold domains"/>
    <property type="match status" value="1"/>
</dbReference>
<sequence length="290" mass="29814">MPTDRTVAVLGTGIIGAAVARNLARAGFDVRVWNRTRSKAEPLTEDGAVVADTPADAVRGAGFVLTALNDGPRVLEAVRAAAPGLAEGTVWAQLSTVGVDAVAPLADFAAEHGLVFIDAPVQGTRQPAEQGQLVVMASGPESVRDAVAPVFDVIGRKTVWVADDGAGAASSRLKLALMSWAFVLTHGAAEALAIARGLGVDPQDFLEVVTGGPTDNPYLQAKGAAILADDYTTSFAVTNAEKDSRLIVEAAEQAGVKADLAVAGLERFRRAAAAGHGDKDMAASYLASFE</sequence>
<keyword evidence="3" id="KW-0520">NAD</keyword>
<gene>
    <name evidence="6" type="ORF">GCM10010470_31270</name>
</gene>
<evidence type="ECO:0000259" key="5">
    <source>
        <dbReference type="Pfam" id="PF14833"/>
    </source>
</evidence>
<protein>
    <submittedName>
        <fullName evidence="6">NAD(P)-dependent oxidoreductase</fullName>
    </submittedName>
</protein>
<dbReference type="InterPro" id="IPR006115">
    <property type="entry name" value="6PGDH_NADP-bd"/>
</dbReference>
<accession>A0ABN3VDC2</accession>
<evidence type="ECO:0000256" key="3">
    <source>
        <dbReference type="ARBA" id="ARBA00023027"/>
    </source>
</evidence>
<dbReference type="Gene3D" id="3.40.50.720">
    <property type="entry name" value="NAD(P)-binding Rossmann-like Domain"/>
    <property type="match status" value="1"/>
</dbReference>
<evidence type="ECO:0000313" key="7">
    <source>
        <dbReference type="Proteomes" id="UP001500979"/>
    </source>
</evidence>
<name>A0ABN3VDC2_9PSEU</name>
<comment type="caution">
    <text evidence="6">The sequence shown here is derived from an EMBL/GenBank/DDBJ whole genome shotgun (WGS) entry which is preliminary data.</text>
</comment>
<evidence type="ECO:0000313" key="6">
    <source>
        <dbReference type="EMBL" id="GAA2794118.1"/>
    </source>
</evidence>
<dbReference type="InterPro" id="IPR029154">
    <property type="entry name" value="HIBADH-like_NADP-bd"/>
</dbReference>
<dbReference type="InterPro" id="IPR013328">
    <property type="entry name" value="6PGD_dom2"/>
</dbReference>
<dbReference type="RefSeq" id="WP_344680400.1">
    <property type="nucleotide sequence ID" value="NZ_BAAAUX010000014.1"/>
</dbReference>
<evidence type="ECO:0000256" key="2">
    <source>
        <dbReference type="ARBA" id="ARBA00023002"/>
    </source>
</evidence>
<dbReference type="Gene3D" id="1.10.1040.10">
    <property type="entry name" value="N-(1-d-carboxylethyl)-l-norvaline Dehydrogenase, domain 2"/>
    <property type="match status" value="1"/>
</dbReference>
<dbReference type="SUPFAM" id="SSF48179">
    <property type="entry name" value="6-phosphogluconate dehydrogenase C-terminal domain-like"/>
    <property type="match status" value="1"/>
</dbReference>
<feature type="domain" description="3-hydroxyisobutyrate dehydrogenase-like NAD-binding" evidence="5">
    <location>
        <begin position="181"/>
        <end position="284"/>
    </location>
</feature>
<dbReference type="Proteomes" id="UP001500979">
    <property type="component" value="Unassembled WGS sequence"/>
</dbReference>
<dbReference type="Pfam" id="PF14833">
    <property type="entry name" value="NAD_binding_11"/>
    <property type="match status" value="1"/>
</dbReference>
<dbReference type="InterPro" id="IPR008927">
    <property type="entry name" value="6-PGluconate_DH-like_C_sf"/>
</dbReference>
<dbReference type="PANTHER" id="PTHR43580:SF2">
    <property type="entry name" value="CYTOKINE-LIKE NUCLEAR FACTOR N-PAC"/>
    <property type="match status" value="1"/>
</dbReference>
<dbReference type="InterPro" id="IPR036291">
    <property type="entry name" value="NAD(P)-bd_dom_sf"/>
</dbReference>
<dbReference type="InterPro" id="IPR051265">
    <property type="entry name" value="HIBADH-related_NP60_sf"/>
</dbReference>